<dbReference type="Pfam" id="PF13607">
    <property type="entry name" value="Succ_CoA_lig"/>
    <property type="match status" value="1"/>
</dbReference>
<dbReference type="InterPro" id="IPR016102">
    <property type="entry name" value="Succinyl-CoA_synth-like"/>
</dbReference>
<name>A0A1Y5SSN0_9PROT</name>
<feature type="domain" description="CoA-binding" evidence="6">
    <location>
        <begin position="4"/>
        <end position="100"/>
    </location>
</feature>
<evidence type="ECO:0000313" key="7">
    <source>
        <dbReference type="EMBL" id="SLN47638.1"/>
    </source>
</evidence>
<dbReference type="PIRSF" id="PIRSF001553">
    <property type="entry name" value="SucCS_alpha"/>
    <property type="match status" value="1"/>
</dbReference>
<dbReference type="GO" id="GO:0004776">
    <property type="term" value="F:succinate-CoA ligase (GDP-forming) activity"/>
    <property type="evidence" value="ECO:0007669"/>
    <property type="project" value="TreeGrafter"/>
</dbReference>
<dbReference type="GO" id="GO:0009361">
    <property type="term" value="C:succinate-CoA ligase complex (ADP-forming)"/>
    <property type="evidence" value="ECO:0007669"/>
    <property type="project" value="TreeGrafter"/>
</dbReference>
<dbReference type="InParanoid" id="A0A1Y5SSN0"/>
<keyword evidence="3" id="KW-0547">Nucleotide-binding</keyword>
<dbReference type="GO" id="GO:0006099">
    <property type="term" value="P:tricarboxylic acid cycle"/>
    <property type="evidence" value="ECO:0007669"/>
    <property type="project" value="UniProtKB-KW"/>
</dbReference>
<dbReference type="InterPro" id="IPR036291">
    <property type="entry name" value="NAD(P)-bd_dom_sf"/>
</dbReference>
<dbReference type="PANTHER" id="PTHR11117:SF2">
    <property type="entry name" value="SUCCINATE--COA LIGASE [ADP_GDP-FORMING] SUBUNIT ALPHA, MITOCHONDRIAL"/>
    <property type="match status" value="1"/>
</dbReference>
<gene>
    <name evidence="7" type="primary">sucD_3</name>
    <name evidence="7" type="ORF">OCH7691_02055</name>
</gene>
<dbReference type="PANTHER" id="PTHR11117">
    <property type="entry name" value="SUCCINYL-COA LIGASE SUBUNIT ALPHA"/>
    <property type="match status" value="1"/>
</dbReference>
<evidence type="ECO:0000256" key="4">
    <source>
        <dbReference type="ARBA" id="ARBA00060724"/>
    </source>
</evidence>
<comment type="similarity">
    <text evidence="4">Belongs to the succinate/malate CoA ligase alpha subunit family.</text>
</comment>
<accession>A0A1Y5SSN0</accession>
<dbReference type="Proteomes" id="UP000193200">
    <property type="component" value="Unassembled WGS sequence"/>
</dbReference>
<evidence type="ECO:0000256" key="2">
    <source>
        <dbReference type="ARBA" id="ARBA00022598"/>
    </source>
</evidence>
<dbReference type="SUPFAM" id="SSF51735">
    <property type="entry name" value="NAD(P)-binding Rossmann-fold domains"/>
    <property type="match status" value="1"/>
</dbReference>
<protein>
    <submittedName>
        <fullName evidence="7">Succinyl-CoA ligase [ADP-forming] subunit alpha</fullName>
        <ecNumber evidence="7">6.2.1.5</ecNumber>
    </submittedName>
</protein>
<dbReference type="Gene3D" id="3.40.50.261">
    <property type="entry name" value="Succinyl-CoA synthetase domains"/>
    <property type="match status" value="1"/>
</dbReference>
<evidence type="ECO:0000256" key="1">
    <source>
        <dbReference type="ARBA" id="ARBA00022532"/>
    </source>
</evidence>
<keyword evidence="2 7" id="KW-0436">Ligase</keyword>
<keyword evidence="1" id="KW-0816">Tricarboxylic acid cycle</keyword>
<feature type="active site" description="Tele-phosphohistidine intermediate" evidence="5">
    <location>
        <position position="255"/>
    </location>
</feature>
<evidence type="ECO:0000256" key="5">
    <source>
        <dbReference type="PIRSR" id="PIRSR001553-1"/>
    </source>
</evidence>
<dbReference type="InterPro" id="IPR003781">
    <property type="entry name" value="CoA-bd"/>
</dbReference>
<evidence type="ECO:0000259" key="6">
    <source>
        <dbReference type="SMART" id="SM00881"/>
    </source>
</evidence>
<organism evidence="7 8">
    <name type="scientific">Oceanibacterium hippocampi</name>
    <dbReference type="NCBI Taxonomy" id="745714"/>
    <lineage>
        <taxon>Bacteria</taxon>
        <taxon>Pseudomonadati</taxon>
        <taxon>Pseudomonadota</taxon>
        <taxon>Alphaproteobacteria</taxon>
        <taxon>Sneathiellales</taxon>
        <taxon>Sneathiellaceae</taxon>
        <taxon>Oceanibacterium</taxon>
    </lineage>
</organism>
<dbReference type="InterPro" id="IPR032875">
    <property type="entry name" value="Succ_CoA_lig_flav_dom"/>
</dbReference>
<evidence type="ECO:0000256" key="3">
    <source>
        <dbReference type="ARBA" id="ARBA00022741"/>
    </source>
</evidence>
<dbReference type="OrthoDB" id="9807196at2"/>
<proteinExistence type="inferred from homology"/>
<dbReference type="Gene3D" id="3.40.50.720">
    <property type="entry name" value="NAD(P)-binding Rossmann-like Domain"/>
    <property type="match status" value="1"/>
</dbReference>
<dbReference type="EMBL" id="FWFR01000001">
    <property type="protein sequence ID" value="SLN47638.1"/>
    <property type="molecule type" value="Genomic_DNA"/>
</dbReference>
<sequence length="304" mass="31162">MSILIDEETRVVVQGITGNQGRFDTKLSLAYGVNIVAGVTPGRGGEAVEGVPVFNTVRQAVESTGANAAVLYVPLLGVRDAVIESVEAGCKVLLATTENVPRHDAVAAVAAARNAGAWLVGFNTNGIISPGKCKLGGIGGDDPDAVYPAGRIGVVSRSGGMSAEISWALARGGYGVSTAVSMGGDRTTGRSMSEYLELFEADPDTDAMVIYGEPGTSNESQVGEAIRAGRLSKPVVALVAGAFQENYPAGVSFGHVAAMIGDSADTATAKRRMLRDAGAHVVESLDEIPVLLKGLVPQTAAPRP</sequence>
<dbReference type="AlphaFoldDB" id="A0A1Y5SSN0"/>
<dbReference type="SMART" id="SM00881">
    <property type="entry name" value="CoA_binding"/>
    <property type="match status" value="1"/>
</dbReference>
<dbReference type="GO" id="GO:0004775">
    <property type="term" value="F:succinate-CoA ligase (ADP-forming) activity"/>
    <property type="evidence" value="ECO:0007669"/>
    <property type="project" value="UniProtKB-EC"/>
</dbReference>
<dbReference type="RefSeq" id="WP_085883257.1">
    <property type="nucleotide sequence ID" value="NZ_FWFR01000001.1"/>
</dbReference>
<dbReference type="SUPFAM" id="SSF52210">
    <property type="entry name" value="Succinyl-CoA synthetase domains"/>
    <property type="match status" value="1"/>
</dbReference>
<dbReference type="EC" id="6.2.1.5" evidence="7"/>
<dbReference type="PRINTS" id="PR01798">
    <property type="entry name" value="SCOASYNTHASE"/>
</dbReference>
<evidence type="ECO:0000313" key="8">
    <source>
        <dbReference type="Proteomes" id="UP000193200"/>
    </source>
</evidence>
<dbReference type="GO" id="GO:0000166">
    <property type="term" value="F:nucleotide binding"/>
    <property type="evidence" value="ECO:0007669"/>
    <property type="project" value="UniProtKB-KW"/>
</dbReference>
<keyword evidence="8" id="KW-1185">Reference proteome</keyword>
<dbReference type="FunFam" id="3.40.50.720:FF:000277">
    <property type="entry name" value="Succinate--CoA ligase [ADP-forming] subunit alpha"/>
    <property type="match status" value="1"/>
</dbReference>
<reference evidence="7 8" key="1">
    <citation type="submission" date="2017-03" db="EMBL/GenBank/DDBJ databases">
        <authorList>
            <person name="Afonso C.L."/>
            <person name="Miller P.J."/>
            <person name="Scott M.A."/>
            <person name="Spackman E."/>
            <person name="Goraichik I."/>
            <person name="Dimitrov K.M."/>
            <person name="Suarez D.L."/>
            <person name="Swayne D.E."/>
        </authorList>
    </citation>
    <scope>NUCLEOTIDE SEQUENCE [LARGE SCALE GENOMIC DNA]</scope>
    <source>
        <strain evidence="7 8">CECT 7691</strain>
    </source>
</reference>
<dbReference type="InterPro" id="IPR005810">
    <property type="entry name" value="CoA_lig_alpha"/>
</dbReference>
<dbReference type="Pfam" id="PF02629">
    <property type="entry name" value="CoA_binding"/>
    <property type="match status" value="1"/>
</dbReference>